<evidence type="ECO:0000313" key="1">
    <source>
        <dbReference type="EMBL" id="KAK9414253.1"/>
    </source>
</evidence>
<comment type="caution">
    <text evidence="1">The sequence shown here is derived from an EMBL/GenBank/DDBJ whole genome shotgun (WGS) entry which is preliminary data.</text>
</comment>
<dbReference type="Proteomes" id="UP001408356">
    <property type="component" value="Unassembled WGS sequence"/>
</dbReference>
<sequence length="238" mass="27881">MNEEQIRKKYRTEDAARFAHCMLHASLGHGGQTPDGRALFIIDSQNKWIDSASSEPIKKLRMADWRARELFENEDMDRQGYEERAKKCLEEERLLRIAQSSFQREMAKLCGEEARECAERAQLAKDLMQRAVDRGYCFRQLQIEHELRDQKARMEAVAAEKPEQSLEEFDEDLREKYLNALLEEGEDVEKARAADDQLEQNCMMKDEWKAELCRLYRVEQEGKVQLKDQRGLSPGTMT</sequence>
<name>A0ABR2UIC2_9PEZI</name>
<protein>
    <submittedName>
        <fullName evidence="1">Uncharacterized protein</fullName>
    </submittedName>
</protein>
<dbReference type="EMBL" id="JARVKF010000429">
    <property type="protein sequence ID" value="KAK9414253.1"/>
    <property type="molecule type" value="Genomic_DNA"/>
</dbReference>
<evidence type="ECO:0000313" key="2">
    <source>
        <dbReference type="Proteomes" id="UP001408356"/>
    </source>
</evidence>
<organism evidence="1 2">
    <name type="scientific">Seiridium unicorne</name>
    <dbReference type="NCBI Taxonomy" id="138068"/>
    <lineage>
        <taxon>Eukaryota</taxon>
        <taxon>Fungi</taxon>
        <taxon>Dikarya</taxon>
        <taxon>Ascomycota</taxon>
        <taxon>Pezizomycotina</taxon>
        <taxon>Sordariomycetes</taxon>
        <taxon>Xylariomycetidae</taxon>
        <taxon>Amphisphaeriales</taxon>
        <taxon>Sporocadaceae</taxon>
        <taxon>Seiridium</taxon>
    </lineage>
</organism>
<accession>A0ABR2UIC2</accession>
<proteinExistence type="predicted"/>
<keyword evidence="2" id="KW-1185">Reference proteome</keyword>
<reference evidence="1 2" key="1">
    <citation type="journal article" date="2024" name="J. Plant Pathol.">
        <title>Sequence and assembly of the genome of Seiridium unicorne, isolate CBS 538.82, causal agent of cypress canker disease.</title>
        <authorList>
            <person name="Scali E."/>
            <person name="Rocca G.D."/>
            <person name="Danti R."/>
            <person name="Garbelotto M."/>
            <person name="Barberini S."/>
            <person name="Baroncelli R."/>
            <person name="Emiliani G."/>
        </authorList>
    </citation>
    <scope>NUCLEOTIDE SEQUENCE [LARGE SCALE GENOMIC DNA]</scope>
    <source>
        <strain evidence="1 2">BM-138-508</strain>
    </source>
</reference>
<gene>
    <name evidence="1" type="ORF">SUNI508_02352</name>
</gene>